<dbReference type="STRING" id="139420.A0A371DTX5"/>
<keyword evidence="2" id="KW-1185">Reference proteome</keyword>
<evidence type="ECO:0008006" key="3">
    <source>
        <dbReference type="Google" id="ProtNLM"/>
    </source>
</evidence>
<sequence length="344" mass="37547">MIKDITSPSTMLPQIPTSRFVSAGRDNRILFWDSAAQNGLVKPARKQKFPDIPEVVKYQPGEINLAVQCNNGAVYIIRDGPGDAGPVRHLIVAQAQLKHVTADMHWGLGRTKNLLFASSACLADGTGYHRAFDVAKGRAVVNFDAEGQACSTLTTDPFGDNLYIATEGPDSRYTLRQYDVRDLARKTAKQHIDLEPFAGNPSRNDMDINCLSVSSDGIYIAAGRMDNRLDVYDARMLARGLLYNFAHEGGGPGTDSYGVVKVQWVDGVPFGTGFLSGGVDGCVRLWDMKLAGEDPRNGEVLARCDYDVATFTLGNMYQGEAPLVVGERSGKVTMFGYQKPDPWD</sequence>
<name>A0A371DTX5_9APHY</name>
<accession>A0A371DTX5</accession>
<dbReference type="AlphaFoldDB" id="A0A371DTX5"/>
<organism evidence="1 2">
    <name type="scientific">Lentinus brumalis</name>
    <dbReference type="NCBI Taxonomy" id="2498619"/>
    <lineage>
        <taxon>Eukaryota</taxon>
        <taxon>Fungi</taxon>
        <taxon>Dikarya</taxon>
        <taxon>Basidiomycota</taxon>
        <taxon>Agaricomycotina</taxon>
        <taxon>Agaricomycetes</taxon>
        <taxon>Polyporales</taxon>
        <taxon>Polyporaceae</taxon>
        <taxon>Lentinus</taxon>
    </lineage>
</organism>
<dbReference type="SUPFAM" id="SSF50978">
    <property type="entry name" value="WD40 repeat-like"/>
    <property type="match status" value="1"/>
</dbReference>
<dbReference type="EMBL" id="KZ857381">
    <property type="protein sequence ID" value="RDX55982.1"/>
    <property type="molecule type" value="Genomic_DNA"/>
</dbReference>
<proteinExistence type="predicted"/>
<dbReference type="InterPro" id="IPR036322">
    <property type="entry name" value="WD40_repeat_dom_sf"/>
</dbReference>
<reference evidence="1 2" key="1">
    <citation type="journal article" date="2018" name="Biotechnol. Biofuels">
        <title>Integrative visual omics of the white-rot fungus Polyporus brumalis exposes the biotechnological potential of its oxidative enzymes for delignifying raw plant biomass.</title>
        <authorList>
            <person name="Miyauchi S."/>
            <person name="Rancon A."/>
            <person name="Drula E."/>
            <person name="Hage H."/>
            <person name="Chaduli D."/>
            <person name="Favel A."/>
            <person name="Grisel S."/>
            <person name="Henrissat B."/>
            <person name="Herpoel-Gimbert I."/>
            <person name="Ruiz-Duenas F.J."/>
            <person name="Chevret D."/>
            <person name="Hainaut M."/>
            <person name="Lin J."/>
            <person name="Wang M."/>
            <person name="Pangilinan J."/>
            <person name="Lipzen A."/>
            <person name="Lesage-Meessen L."/>
            <person name="Navarro D."/>
            <person name="Riley R."/>
            <person name="Grigoriev I.V."/>
            <person name="Zhou S."/>
            <person name="Raouche S."/>
            <person name="Rosso M.N."/>
        </authorList>
    </citation>
    <scope>NUCLEOTIDE SEQUENCE [LARGE SCALE GENOMIC DNA]</scope>
    <source>
        <strain evidence="1 2">BRFM 1820</strain>
    </source>
</reference>
<protein>
    <recommendedName>
        <fullName evidence="3">WD40 repeat-like protein</fullName>
    </recommendedName>
</protein>
<dbReference type="Gene3D" id="2.130.10.10">
    <property type="entry name" value="YVTN repeat-like/Quinoprotein amine dehydrogenase"/>
    <property type="match status" value="1"/>
</dbReference>
<dbReference type="Pfam" id="PF00400">
    <property type="entry name" value="WD40"/>
    <property type="match status" value="2"/>
</dbReference>
<dbReference type="Proteomes" id="UP000256964">
    <property type="component" value="Unassembled WGS sequence"/>
</dbReference>
<evidence type="ECO:0000313" key="2">
    <source>
        <dbReference type="Proteomes" id="UP000256964"/>
    </source>
</evidence>
<gene>
    <name evidence="1" type="ORF">OH76DRAFT_586320</name>
</gene>
<dbReference type="InterPro" id="IPR015943">
    <property type="entry name" value="WD40/YVTN_repeat-like_dom_sf"/>
</dbReference>
<dbReference type="InterPro" id="IPR001680">
    <property type="entry name" value="WD40_rpt"/>
</dbReference>
<dbReference type="OrthoDB" id="10248252at2759"/>
<evidence type="ECO:0000313" key="1">
    <source>
        <dbReference type="EMBL" id="RDX55982.1"/>
    </source>
</evidence>